<dbReference type="InterPro" id="IPR042099">
    <property type="entry name" value="ANL_N_sf"/>
</dbReference>
<dbReference type="Gene3D" id="3.40.50.12780">
    <property type="entry name" value="N-terminal domain of ligase-like"/>
    <property type="match status" value="1"/>
</dbReference>
<dbReference type="NCBIfam" id="TIGR01733">
    <property type="entry name" value="AA-adenyl-dom"/>
    <property type="match status" value="1"/>
</dbReference>
<dbReference type="RefSeq" id="WP_076341854.1">
    <property type="nucleotide sequence ID" value="NZ_CAPDDE010000009.1"/>
</dbReference>
<evidence type="ECO:0000313" key="4">
    <source>
        <dbReference type="Proteomes" id="UP000186705"/>
    </source>
</evidence>
<proteinExistence type="predicted"/>
<dbReference type="Proteomes" id="UP000186705">
    <property type="component" value="Unassembled WGS sequence"/>
</dbReference>
<dbReference type="GO" id="GO:0044550">
    <property type="term" value="P:secondary metabolite biosynthetic process"/>
    <property type="evidence" value="ECO:0007669"/>
    <property type="project" value="TreeGrafter"/>
</dbReference>
<dbReference type="InterPro" id="IPR020845">
    <property type="entry name" value="AMP-binding_CS"/>
</dbReference>
<keyword evidence="4" id="KW-1185">Reference proteome</keyword>
<dbReference type="InterPro" id="IPR000873">
    <property type="entry name" value="AMP-dep_synth/lig_dom"/>
</dbReference>
<evidence type="ECO:0000259" key="2">
    <source>
        <dbReference type="Pfam" id="PF13193"/>
    </source>
</evidence>
<feature type="domain" description="AMP-dependent synthetase/ligase" evidence="1">
    <location>
        <begin position="12"/>
        <end position="344"/>
    </location>
</feature>
<dbReference type="STRING" id="1862672.BO225_08640"/>
<dbReference type="SUPFAM" id="SSF56801">
    <property type="entry name" value="Acetyl-CoA synthetase-like"/>
    <property type="match status" value="1"/>
</dbReference>
<evidence type="ECO:0000313" key="3">
    <source>
        <dbReference type="EMBL" id="OLU45370.1"/>
    </source>
</evidence>
<dbReference type="InterPro" id="IPR025110">
    <property type="entry name" value="AMP-bd_C"/>
</dbReference>
<dbReference type="OrthoDB" id="2203190at2"/>
<organism evidence="3 4">
    <name type="scientific">Dubosiella newyorkensis</name>
    <dbReference type="NCBI Taxonomy" id="1862672"/>
    <lineage>
        <taxon>Bacteria</taxon>
        <taxon>Bacillati</taxon>
        <taxon>Bacillota</taxon>
        <taxon>Erysipelotrichia</taxon>
        <taxon>Erysipelotrichales</taxon>
        <taxon>Erysipelotrichaceae</taxon>
        <taxon>Dubosiella</taxon>
    </lineage>
</organism>
<feature type="domain" description="AMP-binding enzyme C-terminal" evidence="2">
    <location>
        <begin position="399"/>
        <end position="472"/>
    </location>
</feature>
<dbReference type="PANTHER" id="PTHR45527">
    <property type="entry name" value="NONRIBOSOMAL PEPTIDE SYNTHETASE"/>
    <property type="match status" value="1"/>
</dbReference>
<gene>
    <name evidence="3" type="ORF">BO225_08640</name>
</gene>
<dbReference type="GO" id="GO:0031177">
    <property type="term" value="F:phosphopantetheine binding"/>
    <property type="evidence" value="ECO:0007669"/>
    <property type="project" value="TreeGrafter"/>
</dbReference>
<dbReference type="CDD" id="cd05930">
    <property type="entry name" value="A_NRPS"/>
    <property type="match status" value="1"/>
</dbReference>
<name>A0A1U7NL93_9FIRM</name>
<dbReference type="Pfam" id="PF00501">
    <property type="entry name" value="AMP-binding"/>
    <property type="match status" value="1"/>
</dbReference>
<dbReference type="PRINTS" id="PR00154">
    <property type="entry name" value="AMPBINDING"/>
</dbReference>
<dbReference type="Gene3D" id="3.30.300.30">
    <property type="match status" value="1"/>
</dbReference>
<sequence>METIYERLRSIAKSDPDQLALLTSDRSLTYRDMIDQVDELAQKIPFSHQKVGVILEHGIDMIFVLFALLKNGNCYVPAEPSFPIERVKTMMEEANVKTIITQTKFNERFKGMDLTDLDDLKKSEADGSDPMWIKSEDPAYILYTSGSTGRPKGVCVTPKNVLHYIWAFEHEFHIGPGDRMLQYSVCSFDIFVEEVFASLLNGACLVIPNEAEKKDLSSLMDFVEKNAVTIISGFPYLLEEMNHLPSIPCSLRLLISGGDVLRGSYIDHLLDQVVIYNTYGPSETTVCASYFKVNGSKVLEDGTYPIGKAVLGSHIDLWNDQDHPVKDGEVGEIIISGDGVSLGYIGNHSQENKAFEKKGGTTYYHSGDLGYKLKDGNLAFLRRKDDQVMILGKRVEVMEVEAKLNQIDTIEEAIVRVYQDEEHLSYMIAYFVPKTKCSLSKIVEQLSESLTYFMIPSYFVQMKSLPRNANGKIDDGLLPVVLKVGHLDV</sequence>
<dbReference type="InterPro" id="IPR010071">
    <property type="entry name" value="AA_adenyl_dom"/>
</dbReference>
<accession>A0A1U7NL93</accession>
<dbReference type="Pfam" id="PF13193">
    <property type="entry name" value="AMP-binding_C"/>
    <property type="match status" value="1"/>
</dbReference>
<dbReference type="GeneID" id="78276006"/>
<dbReference type="PANTHER" id="PTHR45527:SF1">
    <property type="entry name" value="FATTY ACID SYNTHASE"/>
    <property type="match status" value="1"/>
</dbReference>
<dbReference type="InterPro" id="IPR045851">
    <property type="entry name" value="AMP-bd_C_sf"/>
</dbReference>
<evidence type="ECO:0000259" key="1">
    <source>
        <dbReference type="Pfam" id="PF00501"/>
    </source>
</evidence>
<dbReference type="EMBL" id="MPKA01000086">
    <property type="protein sequence ID" value="OLU45370.1"/>
    <property type="molecule type" value="Genomic_DNA"/>
</dbReference>
<dbReference type="PROSITE" id="PS00455">
    <property type="entry name" value="AMP_BINDING"/>
    <property type="match status" value="1"/>
</dbReference>
<dbReference type="AlphaFoldDB" id="A0A1U7NL93"/>
<dbReference type="GO" id="GO:0005737">
    <property type="term" value="C:cytoplasm"/>
    <property type="evidence" value="ECO:0007669"/>
    <property type="project" value="TreeGrafter"/>
</dbReference>
<dbReference type="InterPro" id="IPR020459">
    <property type="entry name" value="AMP-binding"/>
</dbReference>
<reference evidence="3 4" key="1">
    <citation type="submission" date="2016-11" db="EMBL/GenBank/DDBJ databases">
        <title>Description of two novel members of the family Erysipelotrichaceae: Ileibacterium lipovorans gen. nov., sp. nov. and Dubosiella newyorkensis, gen. nov., sp. nov.</title>
        <authorList>
            <person name="Cox L.M."/>
            <person name="Sohn J."/>
            <person name="Tyrrell K.L."/>
            <person name="Citron D.M."/>
            <person name="Lawson P.A."/>
            <person name="Patel N.B."/>
            <person name="Iizumi T."/>
            <person name="Perez-Perez G.I."/>
            <person name="Goldstein E.J."/>
            <person name="Blaser M.J."/>
        </authorList>
    </citation>
    <scope>NUCLEOTIDE SEQUENCE [LARGE SCALE GENOMIC DNA]</scope>
    <source>
        <strain evidence="3 4">NYU-BL-A4</strain>
    </source>
</reference>
<protein>
    <submittedName>
        <fullName evidence="3">Thioester reductase</fullName>
    </submittedName>
</protein>
<comment type="caution">
    <text evidence="3">The sequence shown here is derived from an EMBL/GenBank/DDBJ whole genome shotgun (WGS) entry which is preliminary data.</text>
</comment>
<dbReference type="GO" id="GO:0043041">
    <property type="term" value="P:amino acid activation for nonribosomal peptide biosynthetic process"/>
    <property type="evidence" value="ECO:0007669"/>
    <property type="project" value="TreeGrafter"/>
</dbReference>